<comment type="similarity">
    <text evidence="2">Belongs to the AAA ATPase family. BCS1 subfamily.</text>
</comment>
<evidence type="ECO:0000256" key="5">
    <source>
        <dbReference type="ARBA" id="ARBA00022741"/>
    </source>
</evidence>
<dbReference type="GO" id="GO:0005743">
    <property type="term" value="C:mitochondrial inner membrane"/>
    <property type="evidence" value="ECO:0007669"/>
    <property type="project" value="UniProtKB-SubCell"/>
</dbReference>
<evidence type="ECO:0000256" key="14">
    <source>
        <dbReference type="RuleBase" id="RU003651"/>
    </source>
</evidence>
<evidence type="ECO:0000313" key="17">
    <source>
        <dbReference type="EMBL" id="RLW04914.1"/>
    </source>
</evidence>
<evidence type="ECO:0000256" key="10">
    <source>
        <dbReference type="ARBA" id="ARBA00023128"/>
    </source>
</evidence>
<evidence type="ECO:0000256" key="6">
    <source>
        <dbReference type="ARBA" id="ARBA00022792"/>
    </source>
</evidence>
<dbReference type="Pfam" id="PF25426">
    <property type="entry name" value="AAA_lid_BCS1"/>
    <property type="match status" value="1"/>
</dbReference>
<evidence type="ECO:0000256" key="1">
    <source>
        <dbReference type="ARBA" id="ARBA00004434"/>
    </source>
</evidence>
<dbReference type="GO" id="GO:0005524">
    <property type="term" value="F:ATP binding"/>
    <property type="evidence" value="ECO:0007669"/>
    <property type="project" value="UniProtKB-KW"/>
</dbReference>
<dbReference type="SUPFAM" id="SSF52540">
    <property type="entry name" value="P-loop containing nucleoside triphosphate hydrolases"/>
    <property type="match status" value="1"/>
</dbReference>
<evidence type="ECO:0000256" key="3">
    <source>
        <dbReference type="ARBA" id="ARBA00016942"/>
    </source>
</evidence>
<keyword evidence="8 14" id="KW-0067">ATP-binding</keyword>
<dbReference type="EMBL" id="QUSF01000012">
    <property type="protein sequence ID" value="RLW04914.1"/>
    <property type="molecule type" value="Genomic_DNA"/>
</dbReference>
<evidence type="ECO:0000256" key="2">
    <source>
        <dbReference type="ARBA" id="ARBA00007448"/>
    </source>
</evidence>
<dbReference type="InterPro" id="IPR027417">
    <property type="entry name" value="P-loop_NTPase"/>
</dbReference>
<name>A0A3L8SMV6_CHLGU</name>
<reference evidence="17 18" key="1">
    <citation type="journal article" date="2018" name="Proc. R. Soc. B">
        <title>A non-coding region near Follistatin controls head colour polymorphism in the Gouldian finch.</title>
        <authorList>
            <person name="Toomey M.B."/>
            <person name="Marques C.I."/>
            <person name="Andrade P."/>
            <person name="Araujo P.M."/>
            <person name="Sabatino S."/>
            <person name="Gazda M.A."/>
            <person name="Afonso S."/>
            <person name="Lopes R.J."/>
            <person name="Corbo J.C."/>
            <person name="Carneiro M."/>
        </authorList>
    </citation>
    <scope>NUCLEOTIDE SEQUENCE [LARGE SCALE GENOMIC DNA]</scope>
    <source>
        <strain evidence="17">Red01</strain>
        <tissue evidence="17">Muscle</tissue>
    </source>
</reference>
<dbReference type="Gene3D" id="3.40.50.300">
    <property type="entry name" value="P-loop containing nucleotide triphosphate hydrolases"/>
    <property type="match status" value="1"/>
</dbReference>
<dbReference type="GO" id="GO:0034551">
    <property type="term" value="P:mitochondrial respiratory chain complex III assembly"/>
    <property type="evidence" value="ECO:0007669"/>
    <property type="project" value="UniProtKB-ARBA"/>
</dbReference>
<keyword evidence="4" id="KW-0812">Transmembrane</keyword>
<dbReference type="SMART" id="SM01024">
    <property type="entry name" value="BCS1_N"/>
    <property type="match status" value="1"/>
</dbReference>
<comment type="caution">
    <text evidence="17">The sequence shown here is derived from an EMBL/GenBank/DDBJ whole genome shotgun (WGS) entry which is preliminary data.</text>
</comment>
<dbReference type="Pfam" id="PF00004">
    <property type="entry name" value="AAA"/>
    <property type="match status" value="1"/>
</dbReference>
<dbReference type="InterPro" id="IPR003959">
    <property type="entry name" value="ATPase_AAA_core"/>
</dbReference>
<comment type="subcellular location">
    <subcellularLocation>
        <location evidence="1">Mitochondrion inner membrane</location>
        <topology evidence="1">Single-pass membrane protein</topology>
    </subcellularLocation>
</comment>
<feature type="domain" description="AAA+ ATPase" evidence="15">
    <location>
        <begin position="259"/>
        <end position="394"/>
    </location>
</feature>
<dbReference type="GO" id="GO:0016887">
    <property type="term" value="F:ATP hydrolysis activity"/>
    <property type="evidence" value="ECO:0007669"/>
    <property type="project" value="InterPro"/>
</dbReference>
<dbReference type="InterPro" id="IPR057495">
    <property type="entry name" value="AAA_lid_BCS1"/>
</dbReference>
<evidence type="ECO:0000313" key="18">
    <source>
        <dbReference type="Proteomes" id="UP000276834"/>
    </source>
</evidence>
<dbReference type="InterPro" id="IPR003960">
    <property type="entry name" value="ATPase_AAA_CS"/>
</dbReference>
<keyword evidence="5 14" id="KW-0547">Nucleotide-binding</keyword>
<keyword evidence="9" id="KW-1133">Transmembrane helix</keyword>
<keyword evidence="10" id="KW-0496">Mitochondrion</keyword>
<evidence type="ECO:0000259" key="16">
    <source>
        <dbReference type="SMART" id="SM01024"/>
    </source>
</evidence>
<comment type="catalytic activity">
    <reaction evidence="13">
        <text>ATP + H2O = ADP + phosphate + H(+)</text>
        <dbReference type="Rhea" id="RHEA:13065"/>
        <dbReference type="ChEBI" id="CHEBI:15377"/>
        <dbReference type="ChEBI" id="CHEBI:15378"/>
        <dbReference type="ChEBI" id="CHEBI:30616"/>
        <dbReference type="ChEBI" id="CHEBI:43474"/>
        <dbReference type="ChEBI" id="CHEBI:456216"/>
    </reaction>
    <physiologicalReaction direction="left-to-right" evidence="13">
        <dbReference type="Rhea" id="RHEA:13066"/>
    </physiologicalReaction>
</comment>
<dbReference type="SMART" id="SM00382">
    <property type="entry name" value="AAA"/>
    <property type="match status" value="1"/>
</dbReference>
<evidence type="ECO:0000256" key="9">
    <source>
        <dbReference type="ARBA" id="ARBA00022989"/>
    </source>
</evidence>
<evidence type="ECO:0000259" key="15">
    <source>
        <dbReference type="SMART" id="SM00382"/>
    </source>
</evidence>
<dbReference type="STRING" id="44316.ENSEGOP00005006401"/>
<dbReference type="InterPro" id="IPR003593">
    <property type="entry name" value="AAA+_ATPase"/>
</dbReference>
<protein>
    <recommendedName>
        <fullName evidence="3">Mitochondrial chaperone BCS1</fullName>
    </recommendedName>
    <alternativeName>
        <fullName evidence="12">BCS1-like protein</fullName>
    </alternativeName>
</protein>
<dbReference type="PROSITE" id="PS00674">
    <property type="entry name" value="AAA"/>
    <property type="match status" value="1"/>
</dbReference>
<keyword evidence="11" id="KW-0472">Membrane</keyword>
<keyword evidence="7" id="KW-0378">Hydrolase</keyword>
<proteinExistence type="inferred from homology"/>
<dbReference type="Proteomes" id="UP000276834">
    <property type="component" value="Unassembled WGS sequence"/>
</dbReference>
<accession>A0A3L8SMV6</accession>
<sequence length="456" mass="51185">MPFSDFVLALKDNPYFGAGFGLVGVGTVLAAARKGAQFGLVAFRRHYMITLEVPSKDKSYQWLLNWVSHHAKHTQHLSVETSYLQHESGRVSTKFDFVPSLGNHFIWYRRKWIRIERSRETQMLDLNTGTPWESVTFTALGTDREIFFSILQEARELALQQQEGRTIMYTAVGAEWRQFGFPRRRRPLSSVVLEEGVSERLVQDVKEFINNPKWYSERGKALVWCALYGVGWGRMLMVLSGIGCGEIFPCCLPSPGIPYRRGYLLYGPPGCGKSSFITALAGELEYSICLLSLSDHSLSDDRLNHLLSVAPQQSIILLEDVDAAFISRDLAAENPAVYQGMGRLTFSGLLNALDGVASTEARIVFMTTNYVDRLDPALVRPGRVDLKQYVGHCSRWQLACMFQRFYPEQPPAAAQRFAEQALAVSKQISAAQVQGHFMLYKTDPEGATSNISSSLL</sequence>
<dbReference type="FunFam" id="3.40.50.300:FF:000768">
    <property type="entry name" value="Probable mitochondrial chaperone bcs1"/>
    <property type="match status" value="1"/>
</dbReference>
<dbReference type="InterPro" id="IPR014851">
    <property type="entry name" value="BCS1_N"/>
</dbReference>
<dbReference type="PANTHER" id="PTHR23070">
    <property type="entry name" value="BCS1 AAA-TYPE ATPASE"/>
    <property type="match status" value="1"/>
</dbReference>
<organism evidence="17 18">
    <name type="scientific">Chloebia gouldiae</name>
    <name type="common">Gouldian finch</name>
    <name type="synonym">Erythrura gouldiae</name>
    <dbReference type="NCBI Taxonomy" id="44316"/>
    <lineage>
        <taxon>Eukaryota</taxon>
        <taxon>Metazoa</taxon>
        <taxon>Chordata</taxon>
        <taxon>Craniata</taxon>
        <taxon>Vertebrata</taxon>
        <taxon>Euteleostomi</taxon>
        <taxon>Archelosauria</taxon>
        <taxon>Archosauria</taxon>
        <taxon>Dinosauria</taxon>
        <taxon>Saurischia</taxon>
        <taxon>Theropoda</taxon>
        <taxon>Coelurosauria</taxon>
        <taxon>Aves</taxon>
        <taxon>Neognathae</taxon>
        <taxon>Neoaves</taxon>
        <taxon>Telluraves</taxon>
        <taxon>Australaves</taxon>
        <taxon>Passeriformes</taxon>
        <taxon>Passeroidea</taxon>
        <taxon>Passeridae</taxon>
        <taxon>Chloebia</taxon>
    </lineage>
</organism>
<dbReference type="OrthoDB" id="10251412at2759"/>
<dbReference type="AlphaFoldDB" id="A0A3L8SMV6"/>
<evidence type="ECO:0000256" key="12">
    <source>
        <dbReference type="ARBA" id="ARBA00032816"/>
    </source>
</evidence>
<evidence type="ECO:0000256" key="11">
    <source>
        <dbReference type="ARBA" id="ARBA00023136"/>
    </source>
</evidence>
<dbReference type="InterPro" id="IPR050747">
    <property type="entry name" value="Mitochondrial_chaperone_BCS1"/>
</dbReference>
<keyword evidence="6" id="KW-0999">Mitochondrion inner membrane</keyword>
<evidence type="ECO:0000256" key="8">
    <source>
        <dbReference type="ARBA" id="ARBA00022840"/>
    </source>
</evidence>
<evidence type="ECO:0000256" key="4">
    <source>
        <dbReference type="ARBA" id="ARBA00022692"/>
    </source>
</evidence>
<keyword evidence="18" id="KW-1185">Reference proteome</keyword>
<evidence type="ECO:0000256" key="13">
    <source>
        <dbReference type="ARBA" id="ARBA00048778"/>
    </source>
</evidence>
<dbReference type="CDD" id="cd19510">
    <property type="entry name" value="RecA-like_BCS1"/>
    <property type="match status" value="1"/>
</dbReference>
<feature type="domain" description="BCS1 N-terminal" evidence="16">
    <location>
        <begin position="23"/>
        <end position="191"/>
    </location>
</feature>
<gene>
    <name evidence="17" type="ORF">DV515_00005569</name>
</gene>
<dbReference type="Pfam" id="PF08740">
    <property type="entry name" value="BCS1_N"/>
    <property type="match status" value="1"/>
</dbReference>
<evidence type="ECO:0000256" key="7">
    <source>
        <dbReference type="ARBA" id="ARBA00022801"/>
    </source>
</evidence>